<dbReference type="EMBL" id="LACI01001511">
    <property type="protein sequence ID" value="KJU84347.1"/>
    <property type="molecule type" value="Genomic_DNA"/>
</dbReference>
<reference evidence="2 3" key="1">
    <citation type="submission" date="2015-02" db="EMBL/GenBank/DDBJ databases">
        <title>Single-cell genomics of uncultivated deep-branching MTB reveals a conserved set of magnetosome genes.</title>
        <authorList>
            <person name="Kolinko S."/>
            <person name="Richter M."/>
            <person name="Glockner F.O."/>
            <person name="Brachmann A."/>
            <person name="Schuler D."/>
        </authorList>
    </citation>
    <scope>NUCLEOTIDE SEQUENCE [LARGE SCALE GENOMIC DNA]</scope>
    <source>
        <strain evidence="2">TM-1</strain>
    </source>
</reference>
<keyword evidence="1" id="KW-0812">Transmembrane</keyword>
<feature type="transmembrane region" description="Helical" evidence="1">
    <location>
        <begin position="20"/>
        <end position="45"/>
    </location>
</feature>
<gene>
    <name evidence="2" type="ORF">MBAV_003459</name>
</gene>
<keyword evidence="3" id="KW-1185">Reference proteome</keyword>
<keyword evidence="1" id="KW-1133">Transmembrane helix</keyword>
<evidence type="ECO:0000313" key="3">
    <source>
        <dbReference type="Proteomes" id="UP000033423"/>
    </source>
</evidence>
<accession>A0A0F3GRF7</accession>
<proteinExistence type="predicted"/>
<protein>
    <submittedName>
        <fullName evidence="2">Uncharacterized protein</fullName>
    </submittedName>
</protein>
<organism evidence="2 3">
    <name type="scientific">Candidatus Magnetobacterium bavaricum</name>
    <dbReference type="NCBI Taxonomy" id="29290"/>
    <lineage>
        <taxon>Bacteria</taxon>
        <taxon>Pseudomonadati</taxon>
        <taxon>Nitrospirota</taxon>
        <taxon>Thermodesulfovibrionia</taxon>
        <taxon>Thermodesulfovibrionales</taxon>
        <taxon>Candidatus Magnetobacteriaceae</taxon>
        <taxon>Candidatus Magnetobacterium</taxon>
    </lineage>
</organism>
<evidence type="ECO:0000313" key="2">
    <source>
        <dbReference type="EMBL" id="KJU84347.1"/>
    </source>
</evidence>
<dbReference type="AlphaFoldDB" id="A0A0F3GRF7"/>
<name>A0A0F3GRF7_9BACT</name>
<evidence type="ECO:0000256" key="1">
    <source>
        <dbReference type="SAM" id="Phobius"/>
    </source>
</evidence>
<dbReference type="Proteomes" id="UP000033423">
    <property type="component" value="Unassembled WGS sequence"/>
</dbReference>
<sequence length="50" mass="5694">MSFELEVLQKAVSYFFRFHLLLRFGSLLVISISLLPTNTSSVLIAPPHFL</sequence>
<keyword evidence="1" id="KW-0472">Membrane</keyword>
<comment type="caution">
    <text evidence="2">The sequence shown here is derived from an EMBL/GenBank/DDBJ whole genome shotgun (WGS) entry which is preliminary data.</text>
</comment>